<dbReference type="NCBIfam" id="TIGR04183">
    <property type="entry name" value="Por_Secre_tail"/>
    <property type="match status" value="1"/>
</dbReference>
<evidence type="ECO:0000259" key="2">
    <source>
        <dbReference type="Pfam" id="PF18962"/>
    </source>
</evidence>
<dbReference type="InterPro" id="IPR026444">
    <property type="entry name" value="Secre_tail"/>
</dbReference>
<keyword evidence="1" id="KW-0732">Signal</keyword>
<evidence type="ECO:0000313" key="3">
    <source>
        <dbReference type="EMBL" id="STD02789.1"/>
    </source>
</evidence>
<organism evidence="3 4">
    <name type="scientific">Chryseobacterium carnipullorum</name>
    <dbReference type="NCBI Taxonomy" id="1124835"/>
    <lineage>
        <taxon>Bacteria</taxon>
        <taxon>Pseudomonadati</taxon>
        <taxon>Bacteroidota</taxon>
        <taxon>Flavobacteriia</taxon>
        <taxon>Flavobacteriales</taxon>
        <taxon>Weeksellaceae</taxon>
        <taxon>Chryseobacterium group</taxon>
        <taxon>Chryseobacterium</taxon>
    </lineage>
</organism>
<sequence>MEVYHNPTHNLNEIKLLNRTTNITYIYSLPTSPLATEEIATLKNKLIAFPNPAKTVLKIANPKNSTDKVDVFDTTGKLILSKTFTNQDDTFSLNVETLAKGLYLYKIGERDS</sequence>
<dbReference type="AlphaFoldDB" id="A0A376E6S7"/>
<dbReference type="EMBL" id="UFVQ01000003">
    <property type="protein sequence ID" value="STD02789.1"/>
    <property type="molecule type" value="Genomic_DNA"/>
</dbReference>
<evidence type="ECO:0000256" key="1">
    <source>
        <dbReference type="ARBA" id="ARBA00022729"/>
    </source>
</evidence>
<name>A0A376E6S7_CHRCU</name>
<evidence type="ECO:0000313" key="4">
    <source>
        <dbReference type="Proteomes" id="UP000255224"/>
    </source>
</evidence>
<gene>
    <name evidence="3" type="ORF">NCTC13533_03354</name>
</gene>
<dbReference type="Proteomes" id="UP000255224">
    <property type="component" value="Unassembled WGS sequence"/>
</dbReference>
<reference evidence="3 4" key="1">
    <citation type="submission" date="2018-06" db="EMBL/GenBank/DDBJ databases">
        <authorList>
            <consortium name="Pathogen Informatics"/>
            <person name="Doyle S."/>
        </authorList>
    </citation>
    <scope>NUCLEOTIDE SEQUENCE [LARGE SCALE GENOMIC DNA]</scope>
    <source>
        <strain evidence="3 4">NCTC13533</strain>
    </source>
</reference>
<dbReference type="Pfam" id="PF18962">
    <property type="entry name" value="Por_Secre_tail"/>
    <property type="match status" value="1"/>
</dbReference>
<feature type="domain" description="Secretion system C-terminal sorting" evidence="2">
    <location>
        <begin position="49"/>
        <end position="109"/>
    </location>
</feature>
<proteinExistence type="predicted"/>
<protein>
    <submittedName>
        <fullName evidence="3">Por secretion system C-terminal sorting domain</fullName>
    </submittedName>
</protein>
<accession>A0A376E6S7</accession>